<gene>
    <name evidence="2" type="ORF">TGEB3V08_LOCUS6478</name>
</gene>
<accession>A0A7R9JZW2</accession>
<sequence>MTRGPTVDPIAHVSWELGVRAKLVAVVEKNSTLANALVVLSSTNREIEVRILVRQNVNSHFPIKRTSATLSRRGALGQLSLQEPPRYLPHPPKTSK</sequence>
<reference evidence="2" key="1">
    <citation type="submission" date="2020-11" db="EMBL/GenBank/DDBJ databases">
        <authorList>
            <person name="Tran Van P."/>
        </authorList>
    </citation>
    <scope>NUCLEOTIDE SEQUENCE</scope>
</reference>
<dbReference type="EMBL" id="OE841650">
    <property type="protein sequence ID" value="CAD7596634.1"/>
    <property type="molecule type" value="Genomic_DNA"/>
</dbReference>
<evidence type="ECO:0000256" key="1">
    <source>
        <dbReference type="SAM" id="MobiDB-lite"/>
    </source>
</evidence>
<evidence type="ECO:0000313" key="2">
    <source>
        <dbReference type="EMBL" id="CAD7596634.1"/>
    </source>
</evidence>
<feature type="region of interest" description="Disordered" evidence="1">
    <location>
        <begin position="74"/>
        <end position="96"/>
    </location>
</feature>
<protein>
    <submittedName>
        <fullName evidence="2">Uncharacterized protein</fullName>
    </submittedName>
</protein>
<organism evidence="2">
    <name type="scientific">Timema genevievae</name>
    <name type="common">Walking stick</name>
    <dbReference type="NCBI Taxonomy" id="629358"/>
    <lineage>
        <taxon>Eukaryota</taxon>
        <taxon>Metazoa</taxon>
        <taxon>Ecdysozoa</taxon>
        <taxon>Arthropoda</taxon>
        <taxon>Hexapoda</taxon>
        <taxon>Insecta</taxon>
        <taxon>Pterygota</taxon>
        <taxon>Neoptera</taxon>
        <taxon>Polyneoptera</taxon>
        <taxon>Phasmatodea</taxon>
        <taxon>Timematodea</taxon>
        <taxon>Timematoidea</taxon>
        <taxon>Timematidae</taxon>
        <taxon>Timema</taxon>
    </lineage>
</organism>
<dbReference type="AlphaFoldDB" id="A0A7R9JZW2"/>
<feature type="compositionally biased region" description="Pro residues" evidence="1">
    <location>
        <begin position="86"/>
        <end position="96"/>
    </location>
</feature>
<proteinExistence type="predicted"/>
<name>A0A7R9JZW2_TIMGE</name>